<evidence type="ECO:0000313" key="6">
    <source>
        <dbReference type="EMBL" id="OCS90862.1"/>
    </source>
</evidence>
<keyword evidence="2 5" id="KW-0812">Transmembrane</keyword>
<evidence type="ECO:0000256" key="2">
    <source>
        <dbReference type="ARBA" id="ARBA00022692"/>
    </source>
</evidence>
<dbReference type="AlphaFoldDB" id="A0A1C0YUM5"/>
<dbReference type="GO" id="GO:0046583">
    <property type="term" value="F:monoatomic cation efflux transmembrane transporter activity"/>
    <property type="evidence" value="ECO:0007669"/>
    <property type="project" value="TreeGrafter"/>
</dbReference>
<dbReference type="InterPro" id="IPR004695">
    <property type="entry name" value="SLAC1/Mae1/Ssu1/TehA"/>
</dbReference>
<feature type="transmembrane region" description="Helical" evidence="5">
    <location>
        <begin position="130"/>
        <end position="149"/>
    </location>
</feature>
<feature type="transmembrane region" description="Helical" evidence="5">
    <location>
        <begin position="212"/>
        <end position="232"/>
    </location>
</feature>
<dbReference type="GO" id="GO:0005886">
    <property type="term" value="C:plasma membrane"/>
    <property type="evidence" value="ECO:0007669"/>
    <property type="project" value="TreeGrafter"/>
</dbReference>
<dbReference type="Pfam" id="PF03595">
    <property type="entry name" value="SLAC1"/>
    <property type="match status" value="1"/>
</dbReference>
<evidence type="ECO:0000256" key="5">
    <source>
        <dbReference type="SAM" id="Phobius"/>
    </source>
</evidence>
<dbReference type="OrthoDB" id="309023at2"/>
<dbReference type="PANTHER" id="PTHR37955">
    <property type="entry name" value="TELLURITE RESISTANCE PROTEIN TEHA"/>
    <property type="match status" value="1"/>
</dbReference>
<proteinExistence type="predicted"/>
<evidence type="ECO:0000256" key="4">
    <source>
        <dbReference type="ARBA" id="ARBA00023136"/>
    </source>
</evidence>
<accession>A0A1C0YUM5</accession>
<keyword evidence="4 5" id="KW-0472">Membrane</keyword>
<feature type="transmembrane region" description="Helical" evidence="5">
    <location>
        <begin position="270"/>
        <end position="290"/>
    </location>
</feature>
<protein>
    <recommendedName>
        <fullName evidence="8">C4-dicarboxylate ABC transporter</fullName>
    </recommendedName>
</protein>
<feature type="transmembrane region" description="Helical" evidence="5">
    <location>
        <begin position="155"/>
        <end position="176"/>
    </location>
</feature>
<dbReference type="CDD" id="cd09325">
    <property type="entry name" value="TDT_C4-dicarb_trans"/>
    <property type="match status" value="1"/>
</dbReference>
<feature type="transmembrane region" description="Helical" evidence="5">
    <location>
        <begin position="68"/>
        <end position="89"/>
    </location>
</feature>
<evidence type="ECO:0000256" key="1">
    <source>
        <dbReference type="ARBA" id="ARBA00004141"/>
    </source>
</evidence>
<feature type="transmembrane region" description="Helical" evidence="5">
    <location>
        <begin position="244"/>
        <end position="264"/>
    </location>
</feature>
<dbReference type="Proteomes" id="UP000093482">
    <property type="component" value="Unassembled WGS sequence"/>
</dbReference>
<dbReference type="RefSeq" id="WP_066464333.1">
    <property type="nucleotide sequence ID" value="NZ_MATO01000034.1"/>
</dbReference>
<keyword evidence="7" id="KW-1185">Reference proteome</keyword>
<evidence type="ECO:0008006" key="8">
    <source>
        <dbReference type="Google" id="ProtNLM"/>
    </source>
</evidence>
<dbReference type="PANTHER" id="PTHR37955:SF1">
    <property type="entry name" value="DEP DOMAIN-CONTAINING PROTEIN"/>
    <property type="match status" value="1"/>
</dbReference>
<feature type="transmembrane region" description="Helical" evidence="5">
    <location>
        <begin position="188"/>
        <end position="206"/>
    </location>
</feature>
<evidence type="ECO:0000313" key="7">
    <source>
        <dbReference type="Proteomes" id="UP000093482"/>
    </source>
</evidence>
<reference evidence="6 7" key="1">
    <citation type="submission" date="2016-07" db="EMBL/GenBank/DDBJ databases">
        <title>Caryophanon latum genome sequencing.</title>
        <authorList>
            <person name="Verma A."/>
            <person name="Pal Y."/>
            <person name="Krishnamurthi S."/>
        </authorList>
    </citation>
    <scope>NUCLEOTIDE SEQUENCE [LARGE SCALE GENOMIC DNA]</scope>
    <source>
        <strain evidence="6 7">DSM 14151</strain>
    </source>
</reference>
<dbReference type="InterPro" id="IPR052951">
    <property type="entry name" value="Tellurite_res_ion_channel"/>
</dbReference>
<feature type="transmembrane region" description="Helical" evidence="5">
    <location>
        <begin position="37"/>
        <end position="61"/>
    </location>
</feature>
<keyword evidence="3 5" id="KW-1133">Transmembrane helix</keyword>
<organism evidence="6 7">
    <name type="scientific">Caryophanon latum</name>
    <dbReference type="NCBI Taxonomy" id="33977"/>
    <lineage>
        <taxon>Bacteria</taxon>
        <taxon>Bacillati</taxon>
        <taxon>Bacillota</taxon>
        <taxon>Bacilli</taxon>
        <taxon>Bacillales</taxon>
        <taxon>Caryophanaceae</taxon>
        <taxon>Caryophanon</taxon>
    </lineage>
</organism>
<gene>
    <name evidence="6" type="ORF">A6K76_02080</name>
</gene>
<dbReference type="EMBL" id="MATO01000034">
    <property type="protein sequence ID" value="OCS90862.1"/>
    <property type="molecule type" value="Genomic_DNA"/>
</dbReference>
<comment type="subcellular location">
    <subcellularLocation>
        <location evidence="1">Membrane</location>
        <topology evidence="1">Multi-pass membrane protein</topology>
    </subcellularLocation>
</comment>
<dbReference type="InterPro" id="IPR038665">
    <property type="entry name" value="Voltage-dep_anion_channel_sf"/>
</dbReference>
<feature type="transmembrane region" description="Helical" evidence="5">
    <location>
        <begin position="95"/>
        <end position="118"/>
    </location>
</feature>
<name>A0A1C0YUM5_9BACL</name>
<comment type="caution">
    <text evidence="6">The sequence shown here is derived from an EMBL/GenBank/DDBJ whole genome shotgun (WGS) entry which is preliminary data.</text>
</comment>
<evidence type="ECO:0000256" key="3">
    <source>
        <dbReference type="ARBA" id="ARBA00022989"/>
    </source>
</evidence>
<sequence>MRTFLQKVPIPTSGLMLGLFSLAKLYASLQWHVVSSIFFLCGFLLFSLLVCKITFAFSSVLHDLKNPIVASVAPTFTMGVMVMASILLPHTPVAIGVWLIAIALQAVLIGCFIYRFIIKQIVALQDVYPSWFILFVGLGIVPVTAADVFPQLANVLFSFALVHYVVLLPIVCVRIVKHDLAEATKPLLTILAAPGSLCLTGYVQLFEQPNAFLLYALLIASQLLYVFVCFRLPKLLTLPFYPSYAAFTFPLVISATALFTTASILTSSFLHGLAMMELSIATAIVVYVLIRYIRYFVTMRQTQVRKYDVRAV</sequence>
<dbReference type="Gene3D" id="1.50.10.150">
    <property type="entry name" value="Voltage-dependent anion channel"/>
    <property type="match status" value="1"/>
</dbReference>